<evidence type="ECO:0000313" key="1">
    <source>
        <dbReference type="EMBL" id="KAI8029097.1"/>
    </source>
</evidence>
<proteinExistence type="predicted"/>
<sequence>MAKVKVKIVEDFMYSSWWYCTDFLSLSLSLSLPLLLHLHPPISLSLNSFSRGFGTTSPQHEAVCEEPALRSPIRLVLVWSSLSRELSSYLACKHTELMQRKISLLGSSINCMALHDDLA</sequence>
<reference evidence="1 2" key="1">
    <citation type="journal article" date="2022" name="Plant J.">
        <title>Chromosome-level genome of Camellia lanceoleosa provides a valuable resource for understanding genome evolution and self-incompatibility.</title>
        <authorList>
            <person name="Gong W."/>
            <person name="Xiao S."/>
            <person name="Wang L."/>
            <person name="Liao Z."/>
            <person name="Chang Y."/>
            <person name="Mo W."/>
            <person name="Hu G."/>
            <person name="Li W."/>
            <person name="Zhao G."/>
            <person name="Zhu H."/>
            <person name="Hu X."/>
            <person name="Ji K."/>
            <person name="Xiang X."/>
            <person name="Song Q."/>
            <person name="Yuan D."/>
            <person name="Jin S."/>
            <person name="Zhang L."/>
        </authorList>
    </citation>
    <scope>NUCLEOTIDE SEQUENCE [LARGE SCALE GENOMIC DNA]</scope>
    <source>
        <strain evidence="1">SQ_2022a</strain>
    </source>
</reference>
<organism evidence="1 2">
    <name type="scientific">Camellia lanceoleosa</name>
    <dbReference type="NCBI Taxonomy" id="1840588"/>
    <lineage>
        <taxon>Eukaryota</taxon>
        <taxon>Viridiplantae</taxon>
        <taxon>Streptophyta</taxon>
        <taxon>Embryophyta</taxon>
        <taxon>Tracheophyta</taxon>
        <taxon>Spermatophyta</taxon>
        <taxon>Magnoliopsida</taxon>
        <taxon>eudicotyledons</taxon>
        <taxon>Gunneridae</taxon>
        <taxon>Pentapetalae</taxon>
        <taxon>asterids</taxon>
        <taxon>Ericales</taxon>
        <taxon>Theaceae</taxon>
        <taxon>Camellia</taxon>
    </lineage>
</organism>
<evidence type="ECO:0000313" key="2">
    <source>
        <dbReference type="Proteomes" id="UP001060215"/>
    </source>
</evidence>
<name>A0ACC0IVT7_9ERIC</name>
<protein>
    <submittedName>
        <fullName evidence="1">Uncharacterized protein</fullName>
    </submittedName>
</protein>
<dbReference type="EMBL" id="CM045758">
    <property type="protein sequence ID" value="KAI8029097.1"/>
    <property type="molecule type" value="Genomic_DNA"/>
</dbReference>
<accession>A0ACC0IVT7</accession>
<comment type="caution">
    <text evidence="1">The sequence shown here is derived from an EMBL/GenBank/DDBJ whole genome shotgun (WGS) entry which is preliminary data.</text>
</comment>
<keyword evidence="2" id="KW-1185">Reference proteome</keyword>
<dbReference type="Proteomes" id="UP001060215">
    <property type="component" value="Chromosome 1"/>
</dbReference>
<gene>
    <name evidence="1" type="ORF">LOK49_LG01G01917</name>
</gene>